<organism evidence="11 12">
    <name type="scientific">Varunaivibrio sulfuroxidans</name>
    <dbReference type="NCBI Taxonomy" id="1773489"/>
    <lineage>
        <taxon>Bacteria</taxon>
        <taxon>Pseudomonadati</taxon>
        <taxon>Pseudomonadota</taxon>
        <taxon>Alphaproteobacteria</taxon>
        <taxon>Rhodospirillales</taxon>
        <taxon>Magnetovibrionaceae</taxon>
        <taxon>Varunaivibrio</taxon>
    </lineage>
</organism>
<comment type="similarity">
    <text evidence="7">Belongs to the lyase 1 family. Argininosuccinate lyase subfamily.</text>
</comment>
<dbReference type="InterPro" id="IPR029419">
    <property type="entry name" value="Arg_succ_lyase_C"/>
</dbReference>
<evidence type="ECO:0000259" key="10">
    <source>
        <dbReference type="Pfam" id="PF14698"/>
    </source>
</evidence>
<dbReference type="PANTHER" id="PTHR43814">
    <property type="entry name" value="ARGININOSUCCINATE LYASE"/>
    <property type="match status" value="1"/>
</dbReference>
<protein>
    <recommendedName>
        <fullName evidence="3 7">Argininosuccinate lyase</fullName>
        <shortName evidence="7">ASAL</shortName>
        <ecNumber evidence="3 7">4.3.2.1</ecNumber>
    </recommendedName>
    <alternativeName>
        <fullName evidence="7">Arginosuccinase</fullName>
    </alternativeName>
</protein>
<dbReference type="OrthoDB" id="9769623at2"/>
<reference evidence="11 12" key="1">
    <citation type="submission" date="2019-03" db="EMBL/GenBank/DDBJ databases">
        <title>Genomic Encyclopedia of Type Strains, Phase IV (KMG-IV): sequencing the most valuable type-strain genomes for metagenomic binning, comparative biology and taxonomic classification.</title>
        <authorList>
            <person name="Goeker M."/>
        </authorList>
    </citation>
    <scope>NUCLEOTIDE SEQUENCE [LARGE SCALE GENOMIC DNA]</scope>
    <source>
        <strain evidence="11 12">DSM 101688</strain>
    </source>
</reference>
<dbReference type="FunFam" id="1.10.275.10:FF:000002">
    <property type="entry name" value="Argininosuccinate lyase"/>
    <property type="match status" value="1"/>
</dbReference>
<evidence type="ECO:0000256" key="7">
    <source>
        <dbReference type="HAMAP-Rule" id="MF_00006"/>
    </source>
</evidence>
<comment type="pathway">
    <text evidence="2 7">Amino-acid biosynthesis; L-arginine biosynthesis; L-arginine from L-ornithine and carbamoyl phosphate: step 3/3.</text>
</comment>
<keyword evidence="7" id="KW-0963">Cytoplasm</keyword>
<dbReference type="UniPathway" id="UPA00068">
    <property type="reaction ID" value="UER00114"/>
</dbReference>
<proteinExistence type="inferred from homology"/>
<dbReference type="InterPro" id="IPR000362">
    <property type="entry name" value="Fumarate_lyase_fam"/>
</dbReference>
<dbReference type="PROSITE" id="PS00163">
    <property type="entry name" value="FUMARATE_LYASES"/>
    <property type="match status" value="1"/>
</dbReference>
<dbReference type="PRINTS" id="PR00149">
    <property type="entry name" value="FUMRATELYASE"/>
</dbReference>
<evidence type="ECO:0000256" key="8">
    <source>
        <dbReference type="SAM" id="MobiDB-lite"/>
    </source>
</evidence>
<comment type="caution">
    <text evidence="11">The sequence shown here is derived from an EMBL/GenBank/DDBJ whole genome shotgun (WGS) entry which is preliminary data.</text>
</comment>
<keyword evidence="4 7" id="KW-0055">Arginine biosynthesis</keyword>
<evidence type="ECO:0000313" key="11">
    <source>
        <dbReference type="EMBL" id="TCS63528.1"/>
    </source>
</evidence>
<dbReference type="GO" id="GO:0042450">
    <property type="term" value="P:L-arginine biosynthetic process via ornithine"/>
    <property type="evidence" value="ECO:0007669"/>
    <property type="project" value="UniProtKB-UniRule"/>
</dbReference>
<feature type="domain" description="Argininosuccinate lyase C-terminal" evidence="10">
    <location>
        <begin position="385"/>
        <end position="454"/>
    </location>
</feature>
<dbReference type="Pfam" id="PF14698">
    <property type="entry name" value="ASL_C2"/>
    <property type="match status" value="1"/>
</dbReference>
<keyword evidence="6 7" id="KW-0456">Lyase</keyword>
<dbReference type="InterPro" id="IPR008948">
    <property type="entry name" value="L-Aspartase-like"/>
</dbReference>
<evidence type="ECO:0000259" key="9">
    <source>
        <dbReference type="Pfam" id="PF00206"/>
    </source>
</evidence>
<dbReference type="PANTHER" id="PTHR43814:SF1">
    <property type="entry name" value="ARGININOSUCCINATE LYASE"/>
    <property type="match status" value="1"/>
</dbReference>
<dbReference type="Pfam" id="PF00206">
    <property type="entry name" value="Lyase_1"/>
    <property type="match status" value="1"/>
</dbReference>
<dbReference type="Proteomes" id="UP000295304">
    <property type="component" value="Unassembled WGS sequence"/>
</dbReference>
<gene>
    <name evidence="7" type="primary">argH</name>
    <name evidence="11" type="ORF">EDD55_103150</name>
</gene>
<dbReference type="FunFam" id="1.20.200.10:FF:000015">
    <property type="entry name" value="argininosuccinate lyase isoform X2"/>
    <property type="match status" value="1"/>
</dbReference>
<evidence type="ECO:0000256" key="3">
    <source>
        <dbReference type="ARBA" id="ARBA00012338"/>
    </source>
</evidence>
<dbReference type="AlphaFoldDB" id="A0A4R3JC43"/>
<accession>A0A4R3JC43</accession>
<evidence type="ECO:0000256" key="5">
    <source>
        <dbReference type="ARBA" id="ARBA00022605"/>
    </source>
</evidence>
<dbReference type="EC" id="4.3.2.1" evidence="3 7"/>
<dbReference type="GO" id="GO:0004056">
    <property type="term" value="F:argininosuccinate lyase activity"/>
    <property type="evidence" value="ECO:0007669"/>
    <property type="project" value="UniProtKB-UniRule"/>
</dbReference>
<feature type="domain" description="Fumarate lyase N-terminal" evidence="9">
    <location>
        <begin position="28"/>
        <end position="322"/>
    </location>
</feature>
<name>A0A4R3JC43_9PROT</name>
<comment type="catalytic activity">
    <reaction evidence="1 7">
        <text>2-(N(omega)-L-arginino)succinate = fumarate + L-arginine</text>
        <dbReference type="Rhea" id="RHEA:24020"/>
        <dbReference type="ChEBI" id="CHEBI:29806"/>
        <dbReference type="ChEBI" id="CHEBI:32682"/>
        <dbReference type="ChEBI" id="CHEBI:57472"/>
        <dbReference type="EC" id="4.3.2.1"/>
    </reaction>
</comment>
<dbReference type="SUPFAM" id="SSF48557">
    <property type="entry name" value="L-aspartase-like"/>
    <property type="match status" value="1"/>
</dbReference>
<feature type="compositionally biased region" description="Basic and acidic residues" evidence="8">
    <location>
        <begin position="1"/>
        <end position="14"/>
    </location>
</feature>
<evidence type="ECO:0000256" key="6">
    <source>
        <dbReference type="ARBA" id="ARBA00023239"/>
    </source>
</evidence>
<dbReference type="CDD" id="cd01359">
    <property type="entry name" value="Argininosuccinate_lyase"/>
    <property type="match status" value="1"/>
</dbReference>
<evidence type="ECO:0000256" key="4">
    <source>
        <dbReference type="ARBA" id="ARBA00022571"/>
    </source>
</evidence>
<dbReference type="Gene3D" id="1.20.200.10">
    <property type="entry name" value="Fumarase/aspartase (Central domain)"/>
    <property type="match status" value="1"/>
</dbReference>
<dbReference type="InterPro" id="IPR009049">
    <property type="entry name" value="Argininosuccinate_lyase"/>
</dbReference>
<dbReference type="FunFam" id="1.10.40.30:FF:000001">
    <property type="entry name" value="Argininosuccinate lyase"/>
    <property type="match status" value="1"/>
</dbReference>
<dbReference type="NCBIfam" id="TIGR00838">
    <property type="entry name" value="argH"/>
    <property type="match status" value="1"/>
</dbReference>
<evidence type="ECO:0000313" key="12">
    <source>
        <dbReference type="Proteomes" id="UP000295304"/>
    </source>
</evidence>
<dbReference type="Gene3D" id="1.10.275.10">
    <property type="entry name" value="Fumarase/aspartase (N-terminal domain)"/>
    <property type="match status" value="1"/>
</dbReference>
<evidence type="ECO:0000256" key="1">
    <source>
        <dbReference type="ARBA" id="ARBA00000985"/>
    </source>
</evidence>
<dbReference type="InterPro" id="IPR022761">
    <property type="entry name" value="Fumarate_lyase_N"/>
</dbReference>
<dbReference type="GO" id="GO:0005829">
    <property type="term" value="C:cytosol"/>
    <property type="evidence" value="ECO:0007669"/>
    <property type="project" value="TreeGrafter"/>
</dbReference>
<dbReference type="Gene3D" id="1.10.40.30">
    <property type="entry name" value="Fumarase/aspartase (C-terminal domain)"/>
    <property type="match status" value="1"/>
</dbReference>
<keyword evidence="5 7" id="KW-0028">Amino-acid biosynthesis</keyword>
<evidence type="ECO:0000256" key="2">
    <source>
        <dbReference type="ARBA" id="ARBA00004941"/>
    </source>
</evidence>
<comment type="subcellular location">
    <subcellularLocation>
        <location evidence="7">Cytoplasm</location>
    </subcellularLocation>
</comment>
<dbReference type="HAMAP" id="MF_00006">
    <property type="entry name" value="Arg_succ_lyase"/>
    <property type="match status" value="1"/>
</dbReference>
<dbReference type="PRINTS" id="PR00145">
    <property type="entry name" value="ARGSUCLYASE"/>
</dbReference>
<feature type="region of interest" description="Disordered" evidence="8">
    <location>
        <begin position="1"/>
        <end position="20"/>
    </location>
</feature>
<dbReference type="InterPro" id="IPR024083">
    <property type="entry name" value="Fumarase/histidase_N"/>
</dbReference>
<dbReference type="EMBL" id="SLZW01000003">
    <property type="protein sequence ID" value="TCS63528.1"/>
    <property type="molecule type" value="Genomic_DNA"/>
</dbReference>
<keyword evidence="12" id="KW-1185">Reference proteome</keyword>
<sequence>MTDHNDKNRDDESKIPMTEGATSSIWGGRFAAGPSALMEAINASIGFDQRLYAQDVAGSKAHCVMLKNQGIIPEDDALKILDGLDRVLDEIEAGEFAFSPALEDIHMNVENRLRELIGDGAGRLHTARSRNDQVATDLRLWVRDTLDGLDGALKGMQRDLIDRAREHHDDVMPGFTHLQAAQPVTLGHYLLAYCEMLGRDRGRIADCRARMNESPLGAAALAGTSFPIDRLDTARRLGFDRPTANSLDSVSDRDFALEFLSLAAIIAVHLSRMAEEFVLWCSAQFNFMRVSDEYSTGSSIMPQKRNPDAAELVRGKAGRVIGDLTSLLVALKGLPLSYGKDMQEDKEPVFDAADTLELCISAMSAMVRTAIFNTERMKKDAGKGFTTATDLADWLVRVLAMPFRDAHHVTGALVKMAEDKGVGLEDLSLGEMQSVAPGITEEIYNVLGVENSVKSRTSHGGTAPENVRRAVDEARRRFLD</sequence>
<dbReference type="InterPro" id="IPR020557">
    <property type="entry name" value="Fumarate_lyase_CS"/>
</dbReference>